<evidence type="ECO:0000259" key="1">
    <source>
        <dbReference type="PROSITE" id="PS51664"/>
    </source>
</evidence>
<dbReference type="NCBIfam" id="TIGR03604">
    <property type="entry name" value="TOMM_cyclo_SagD"/>
    <property type="match status" value="1"/>
</dbReference>
<accession>A0A542YWJ6</accession>
<feature type="domain" description="YcaO" evidence="1">
    <location>
        <begin position="218"/>
        <end position="607"/>
    </location>
</feature>
<dbReference type="Gene3D" id="3.40.50.720">
    <property type="entry name" value="NAD(P)-binding Rossmann-like Domain"/>
    <property type="match status" value="1"/>
</dbReference>
<proteinExistence type="predicted"/>
<keyword evidence="2" id="KW-0689">Ribosomal protein</keyword>
<evidence type="ECO:0000313" key="2">
    <source>
        <dbReference type="EMBL" id="TQL52452.1"/>
    </source>
</evidence>
<dbReference type="PANTHER" id="PTHR37809:SF1">
    <property type="entry name" value="RIBOSOMAL PROTEIN S12 METHYLTHIOTRANSFERASE ACCESSORY FACTOR YCAO"/>
    <property type="match status" value="1"/>
</dbReference>
<dbReference type="Gene3D" id="3.30.1330.230">
    <property type="match status" value="1"/>
</dbReference>
<dbReference type="GO" id="GO:0016740">
    <property type="term" value="F:transferase activity"/>
    <property type="evidence" value="ECO:0007669"/>
    <property type="project" value="UniProtKB-KW"/>
</dbReference>
<reference evidence="2 3" key="1">
    <citation type="submission" date="2019-06" db="EMBL/GenBank/DDBJ databases">
        <title>Sequencing the genomes of 1000 actinobacteria strains.</title>
        <authorList>
            <person name="Klenk H.-P."/>
        </authorList>
    </citation>
    <scope>NUCLEOTIDE SEQUENCE [LARGE SCALE GENOMIC DNA]</scope>
    <source>
        <strain evidence="2 3">DSM 12335</strain>
    </source>
</reference>
<protein>
    <submittedName>
        <fullName evidence="2">Ribosomal protein S12 methylthiotransferase accessory factor</fullName>
    </submittedName>
</protein>
<organism evidence="2 3">
    <name type="scientific">Ornithinicoccus hortensis</name>
    <dbReference type="NCBI Taxonomy" id="82346"/>
    <lineage>
        <taxon>Bacteria</taxon>
        <taxon>Bacillati</taxon>
        <taxon>Actinomycetota</taxon>
        <taxon>Actinomycetes</taxon>
        <taxon>Micrococcales</taxon>
        <taxon>Intrasporangiaceae</taxon>
        <taxon>Ornithinicoccus</taxon>
    </lineage>
</organism>
<dbReference type="InterPro" id="IPR003776">
    <property type="entry name" value="YcaO-like_dom"/>
</dbReference>
<dbReference type="Pfam" id="PF02624">
    <property type="entry name" value="YcaO"/>
    <property type="match status" value="1"/>
</dbReference>
<dbReference type="RefSeq" id="WP_141786324.1">
    <property type="nucleotide sequence ID" value="NZ_BAAAIK010000001.1"/>
</dbReference>
<dbReference type="EMBL" id="VFOP01000001">
    <property type="protein sequence ID" value="TQL52452.1"/>
    <property type="molecule type" value="Genomic_DNA"/>
</dbReference>
<evidence type="ECO:0000313" key="3">
    <source>
        <dbReference type="Proteomes" id="UP000319516"/>
    </source>
</evidence>
<keyword evidence="2" id="KW-0687">Ribonucleoprotein</keyword>
<dbReference type="Gene3D" id="3.30.40.250">
    <property type="match status" value="1"/>
</dbReference>
<dbReference type="AlphaFoldDB" id="A0A542YWJ6"/>
<dbReference type="Proteomes" id="UP000319516">
    <property type="component" value="Unassembled WGS sequence"/>
</dbReference>
<dbReference type="GO" id="GO:0005840">
    <property type="term" value="C:ribosome"/>
    <property type="evidence" value="ECO:0007669"/>
    <property type="project" value="UniProtKB-KW"/>
</dbReference>
<comment type="caution">
    <text evidence="2">The sequence shown here is derived from an EMBL/GenBank/DDBJ whole genome shotgun (WGS) entry which is preliminary data.</text>
</comment>
<dbReference type="Gene3D" id="3.30.160.660">
    <property type="match status" value="1"/>
</dbReference>
<keyword evidence="2" id="KW-0808">Transferase</keyword>
<dbReference type="PANTHER" id="PTHR37809">
    <property type="entry name" value="RIBOSOMAL PROTEIN S12 METHYLTHIOTRANSFERASE ACCESSORY FACTOR YCAO"/>
    <property type="match status" value="1"/>
</dbReference>
<keyword evidence="3" id="KW-1185">Reference proteome</keyword>
<name>A0A542YWJ6_9MICO</name>
<gene>
    <name evidence="2" type="ORF">FB467_3638</name>
</gene>
<sequence length="607" mass="65084">MTTLTIAPPAPARDNAPDPYAEVVDRLVRDGVARADGTAYRLELRADADELLLGTAPTGGVRGCLDCARLWRRDTSSLLPSTGARTWLVSAPWARTVAAAVADHLSSGSPAAPGRVRVVNRSDGTVEDHGYLDHPDCGSCAPVPSRTAATPLDLTTPQPATAGTLRVRPVETAAWTAAVTDRRHGPLALSYRDEFSPLALVTSEFVAPGHRLRESGYGRSTTFPGSTGPALLEGIERVLGARRPAAVDTVRASARELGTDAVDLTTLGLHDPALIARAHGFTPWTPELETSWVAASSALRAGPVLVPEQMAYWRVPAGQQRFVYESSNGCAVGGSLEEAALHGYYEVVERDAFLLTWYSRTRLPRIAGAGEDPQVGHLLDTLRWHGLTVDLLDMTSDHGVPTALAVITAPDEVAEQDLFPSLSLASATHPDGRQAIRTALEEVATNVLMYQRWKQLRPSVSAQRCRPMLEDHDLVEFLEDHTGLHGLVGARPLNEFLRHPAGSTDIDTFCDVPVSTDVAHQLGRHLDRLAELGGDLIVVDQTDPTFAGAVPVHAAKVLVPGSVPMTFGHLHRRLHGLPRLHRASALLKGGVPWSTPGQIVPAPHPFP</sequence>
<dbReference type="PROSITE" id="PS51664">
    <property type="entry name" value="YCAO"/>
    <property type="match status" value="1"/>
</dbReference>
<dbReference type="InterPro" id="IPR027624">
    <property type="entry name" value="TOMM_cyclo_SagD"/>
</dbReference>
<dbReference type="OrthoDB" id="2379922at2"/>